<dbReference type="Proteomes" id="UP000312495">
    <property type="component" value="Unassembled WGS sequence"/>
</dbReference>
<name>A0A5C5A1E1_9BACI</name>
<comment type="similarity">
    <text evidence="1">Belongs to the ROK (NagC/XylR) family.</text>
</comment>
<dbReference type="Gene3D" id="3.30.420.40">
    <property type="match status" value="2"/>
</dbReference>
<gene>
    <name evidence="2" type="ORF">FHY71_20660</name>
</gene>
<dbReference type="Pfam" id="PF00480">
    <property type="entry name" value="ROK"/>
    <property type="match status" value="1"/>
</dbReference>
<reference evidence="2 3" key="1">
    <citation type="submission" date="2019-06" db="EMBL/GenBank/DDBJ databases">
        <title>Biocontrol Bacillus strains from Vietnam.</title>
        <authorList>
            <person name="Borriss R."/>
            <person name="Lasch P."/>
            <person name="Thanh Tam L.T."/>
            <person name="Luong P.T."/>
            <person name="Phuong Thao L.T."/>
            <person name="Kim Chung L.T."/>
        </authorList>
    </citation>
    <scope>NUCLEOTIDE SEQUENCE [LARGE SCALE GENOMIC DNA]</scope>
    <source>
        <strain evidence="2 3">SN1</strain>
    </source>
</reference>
<dbReference type="RefSeq" id="WP_000666135.1">
    <property type="nucleotide sequence ID" value="NZ_CP195032.1"/>
</dbReference>
<dbReference type="InterPro" id="IPR000600">
    <property type="entry name" value="ROK"/>
</dbReference>
<sequence>MKEYIAFDIGGTQIKYGIVSETGTVLKHKTVPTEIHLGGEQIIQKLILLSKKLMGEHTILGIGISTAGIVDVTKGIVTGGADHIPGYSTIPIMNRLQEVLKVPVSIDNDVNCAAFGEKWNGSGREKGNFIMLTLGTGIGGAIFIDEELYRGHSFSAGEWGNMLIEGKAFEEVASISGLIHLVRKYKGEGDWNGKTIFELYDKGDREVTQAVEVFFKHLAIGISNLAYIFNPEMIVIGGGITDRGNQFLKEVKEEVEKYLQKEIYNNCEIELAQNGNCAGMIGAIYHFLHHHK</sequence>
<proteinExistence type="inferred from homology"/>
<dbReference type="EMBL" id="VEPV01000008">
    <property type="protein sequence ID" value="TNP12725.1"/>
    <property type="molecule type" value="Genomic_DNA"/>
</dbReference>
<organism evidence="2 3">
    <name type="scientific">Bacillus tropicus</name>
    <dbReference type="NCBI Taxonomy" id="2026188"/>
    <lineage>
        <taxon>Bacteria</taxon>
        <taxon>Bacillati</taxon>
        <taxon>Bacillota</taxon>
        <taxon>Bacilli</taxon>
        <taxon>Bacillales</taxon>
        <taxon>Bacillaceae</taxon>
        <taxon>Bacillus</taxon>
        <taxon>Bacillus cereus group</taxon>
    </lineage>
</organism>
<evidence type="ECO:0000256" key="1">
    <source>
        <dbReference type="ARBA" id="ARBA00006479"/>
    </source>
</evidence>
<protein>
    <submittedName>
        <fullName evidence="2">ROK family protein</fullName>
    </submittedName>
</protein>
<accession>A0A5C5A1E1</accession>
<evidence type="ECO:0000313" key="3">
    <source>
        <dbReference type="Proteomes" id="UP000312495"/>
    </source>
</evidence>
<evidence type="ECO:0000313" key="2">
    <source>
        <dbReference type="EMBL" id="TNP12725.1"/>
    </source>
</evidence>
<dbReference type="SUPFAM" id="SSF53067">
    <property type="entry name" value="Actin-like ATPase domain"/>
    <property type="match status" value="1"/>
</dbReference>
<comment type="caution">
    <text evidence="2">The sequence shown here is derived from an EMBL/GenBank/DDBJ whole genome shotgun (WGS) entry which is preliminary data.</text>
</comment>
<dbReference type="PANTHER" id="PTHR18964:SF165">
    <property type="entry name" value="BETA-GLUCOSIDE KINASE"/>
    <property type="match status" value="1"/>
</dbReference>
<dbReference type="CDD" id="cd24068">
    <property type="entry name" value="ASKHA_NBD_ROK_FnNanK-like"/>
    <property type="match status" value="1"/>
</dbReference>
<dbReference type="InterPro" id="IPR043129">
    <property type="entry name" value="ATPase_NBD"/>
</dbReference>
<dbReference type="AlphaFoldDB" id="A0A5C5A1E1"/>
<dbReference type="PANTHER" id="PTHR18964">
    <property type="entry name" value="ROK (REPRESSOR, ORF, KINASE) FAMILY"/>
    <property type="match status" value="1"/>
</dbReference>